<protein>
    <recommendedName>
        <fullName evidence="1">YgjP-like metallopeptidase domain-containing protein</fullName>
    </recommendedName>
</protein>
<evidence type="ECO:0000259" key="1">
    <source>
        <dbReference type="Pfam" id="PF01863"/>
    </source>
</evidence>
<gene>
    <name evidence="2" type="ORF">SAMN02745157_2745</name>
</gene>
<dbReference type="PANTHER" id="PTHR30399">
    <property type="entry name" value="UNCHARACTERIZED PROTEIN YGJP"/>
    <property type="match status" value="1"/>
</dbReference>
<dbReference type="InterPro" id="IPR002725">
    <property type="entry name" value="YgjP-like_metallopeptidase"/>
</dbReference>
<dbReference type="OrthoDB" id="9795402at2"/>
<keyword evidence="3" id="KW-1185">Reference proteome</keyword>
<dbReference type="InterPro" id="IPR053136">
    <property type="entry name" value="UTP_pyrophosphatase-like"/>
</dbReference>
<reference evidence="2 3" key="1">
    <citation type="submission" date="2016-11" db="EMBL/GenBank/DDBJ databases">
        <authorList>
            <person name="Jaros S."/>
            <person name="Januszkiewicz K."/>
            <person name="Wedrychowicz H."/>
        </authorList>
    </citation>
    <scope>NUCLEOTIDE SEQUENCE [LARGE SCALE GENOMIC DNA]</scope>
    <source>
        <strain evidence="2 3">DSM 19436</strain>
    </source>
</reference>
<organism evidence="2 3">
    <name type="scientific">Kaistia soli DSM 19436</name>
    <dbReference type="NCBI Taxonomy" id="1122133"/>
    <lineage>
        <taxon>Bacteria</taxon>
        <taxon>Pseudomonadati</taxon>
        <taxon>Pseudomonadota</taxon>
        <taxon>Alphaproteobacteria</taxon>
        <taxon>Hyphomicrobiales</taxon>
        <taxon>Kaistiaceae</taxon>
        <taxon>Kaistia</taxon>
    </lineage>
</organism>
<name>A0A1M5DN99_9HYPH</name>
<dbReference type="Pfam" id="PF01863">
    <property type="entry name" value="YgjP-like"/>
    <property type="match status" value="1"/>
</dbReference>
<proteinExistence type="predicted"/>
<evidence type="ECO:0000313" key="2">
    <source>
        <dbReference type="EMBL" id="SHF68508.1"/>
    </source>
</evidence>
<dbReference type="CDD" id="cd07344">
    <property type="entry name" value="M48_yhfN_like"/>
    <property type="match status" value="1"/>
</dbReference>
<feature type="domain" description="YgjP-like metallopeptidase" evidence="1">
    <location>
        <begin position="63"/>
        <end position="250"/>
    </location>
</feature>
<dbReference type="EMBL" id="FQUP01000002">
    <property type="protein sequence ID" value="SHF68508.1"/>
    <property type="molecule type" value="Genomic_DNA"/>
</dbReference>
<dbReference type="AlphaFoldDB" id="A0A1M5DN99"/>
<accession>A0A1M5DN99</accession>
<dbReference type="PANTHER" id="PTHR30399:SF1">
    <property type="entry name" value="UTP PYROPHOSPHATASE"/>
    <property type="match status" value="1"/>
</dbReference>
<dbReference type="STRING" id="1122133.SAMN02745157_2745"/>
<evidence type="ECO:0000313" key="3">
    <source>
        <dbReference type="Proteomes" id="UP000184485"/>
    </source>
</evidence>
<sequence length="261" mass="28577">MTGFFSRLLAPPPARDRVTGRAGAALPDHCHVEIDGKAVQVAINWNPRASRYTLRLAGAVRQPVVTIPARGSLHEARSFLERHRGWLKARLDALPASTPLADGAQVPLRGELLRIQHRPGRGLVRVERSGGEPILVVSGDIAHLPRRVTDFLKREARIDFEAATARHARALGVGVKAVRLGDPASRWGSCSSSGTISYSWRVVMAPPSVLDYLVAHEVAHLREMNHSPRFWKLVRQLCPDLEAAKTWLTRNGATLHAIGAA</sequence>
<dbReference type="Gene3D" id="3.30.2010.10">
    <property type="entry name" value="Metalloproteases ('zincins'), catalytic domain"/>
    <property type="match status" value="1"/>
</dbReference>
<dbReference type="Proteomes" id="UP000184485">
    <property type="component" value="Unassembled WGS sequence"/>
</dbReference>
<dbReference type="RefSeq" id="WP_084527336.1">
    <property type="nucleotide sequence ID" value="NZ_FQUP01000002.1"/>
</dbReference>